<accession>A0A3G3JW97</accession>
<organism evidence="1 2">
    <name type="scientific">Cohnella candidum</name>
    <dbReference type="NCBI Taxonomy" id="2674991"/>
    <lineage>
        <taxon>Bacteria</taxon>
        <taxon>Bacillati</taxon>
        <taxon>Bacillota</taxon>
        <taxon>Bacilli</taxon>
        <taxon>Bacillales</taxon>
        <taxon>Paenibacillaceae</taxon>
        <taxon>Cohnella</taxon>
    </lineage>
</organism>
<proteinExistence type="predicted"/>
<dbReference type="Proteomes" id="UP000269097">
    <property type="component" value="Chromosome"/>
</dbReference>
<dbReference type="Pfam" id="PF12952">
    <property type="entry name" value="DUF3841"/>
    <property type="match status" value="1"/>
</dbReference>
<evidence type="ECO:0000313" key="1">
    <source>
        <dbReference type="EMBL" id="AYQ72495.1"/>
    </source>
</evidence>
<dbReference type="AlphaFoldDB" id="A0A3G3JW97"/>
<protein>
    <submittedName>
        <fullName evidence="1">DUF3841 domain-containing protein</fullName>
    </submittedName>
</protein>
<dbReference type="EMBL" id="CP033433">
    <property type="protein sequence ID" value="AYQ72495.1"/>
    <property type="molecule type" value="Genomic_DNA"/>
</dbReference>
<gene>
    <name evidence="1" type="ORF">EAV92_07900</name>
</gene>
<dbReference type="KEGG" id="coh:EAV92_07900"/>
<dbReference type="RefSeq" id="WP_123040555.1">
    <property type="nucleotide sequence ID" value="NZ_CP033433.1"/>
</dbReference>
<keyword evidence="2" id="KW-1185">Reference proteome</keyword>
<name>A0A3G3JW97_9BACL</name>
<dbReference type="InterPro" id="IPR024211">
    <property type="entry name" value="DUF3841"/>
</dbReference>
<reference evidence="1 2" key="1">
    <citation type="submission" date="2018-10" db="EMBL/GenBank/DDBJ databases">
        <title>Genome Sequence of Cohnella sp.</title>
        <authorList>
            <person name="Srinivasan S."/>
            <person name="Kim M.K."/>
        </authorList>
    </citation>
    <scope>NUCLEOTIDE SEQUENCE [LARGE SCALE GENOMIC DNA]</scope>
    <source>
        <strain evidence="1 2">18JY8-7</strain>
    </source>
</reference>
<evidence type="ECO:0000313" key="2">
    <source>
        <dbReference type="Proteomes" id="UP000269097"/>
    </source>
</evidence>
<sequence length="146" mass="17707">MKFWTVQHIDSWNIAKEKGYLEGNPDYIFEEFLDSYRWMMEQMTKRLVNYQGNFPIWLWLKKPDLRKSGHLNKKERGVLLEVELNKDEVLISDFMAWHIVLCNDFLALTEAEDDLFEAGKLPMTKEESWTRIFDYKELKKNEYWEG</sequence>